<accession>A0A0R0E516</accession>
<reference evidence="1 2" key="1">
    <citation type="journal article" date="2015" name="Genome Announc.">
        <title>Complete Genome Sequencing of Stenotrophomonas acidaminiphila ZAC14D2_NAIMI4_2, a Multidrug-Resistant Strain Isolated from Sediments of a Polluted River in Mexico, Uncovers New Antibiotic Resistance Genes and a Novel Class-II Lasso Peptide Biosynthesis Gene Cluster.</title>
        <authorList>
            <person name="Vinuesa P."/>
            <person name="Ochoa-Sanchez L.E."/>
        </authorList>
    </citation>
    <scope>NUCLEOTIDE SEQUENCE [LARGE SCALE GENOMIC DNA]</scope>
    <source>
        <strain evidence="1 2">ZAC14D2_NAIMI4_2</strain>
    </source>
</reference>
<proteinExistence type="predicted"/>
<keyword evidence="2" id="KW-1185">Reference proteome</keyword>
<dbReference type="EMBL" id="CP012900">
    <property type="protein sequence ID" value="ALJ28871.1"/>
    <property type="molecule type" value="Genomic_DNA"/>
</dbReference>
<dbReference type="Proteomes" id="UP000061010">
    <property type="component" value="Chromosome"/>
</dbReference>
<evidence type="ECO:0000313" key="1">
    <source>
        <dbReference type="EMBL" id="ALJ28871.1"/>
    </source>
</evidence>
<sequence precursor="true">MNVMLAALLSAALATAPAPASAAAPADSPLVGQWLLDVDSLPMPPEARPKRVDLVFAATPDGRWNERVRIVGQDDKIMHAESTLSLDGTPGRASGTYWVDVLAAKMPAPNVLVMQFVYEGIPRSTRVYSVSADGNVMTETESYFKDGTPVLRTALFKRAGRTR</sequence>
<name>A0A0R0E516_9GAMM</name>
<organism evidence="1 2">
    <name type="scientific">Stenotrophomonas acidaminiphila</name>
    <dbReference type="NCBI Taxonomy" id="128780"/>
    <lineage>
        <taxon>Bacteria</taxon>
        <taxon>Pseudomonadati</taxon>
        <taxon>Pseudomonadota</taxon>
        <taxon>Gammaproteobacteria</taxon>
        <taxon>Lysobacterales</taxon>
        <taxon>Lysobacteraceae</taxon>
        <taxon>Stenotrophomonas</taxon>
    </lineage>
</organism>
<protein>
    <submittedName>
        <fullName evidence="1">LuxR family transcriptional regulator</fullName>
    </submittedName>
</protein>
<evidence type="ECO:0000313" key="2">
    <source>
        <dbReference type="Proteomes" id="UP000061010"/>
    </source>
</evidence>
<dbReference type="GeneID" id="78390052"/>
<dbReference type="PATRIC" id="fig|128780.6.peg.2531"/>
<dbReference type="RefSeq" id="WP_054666869.1">
    <property type="nucleotide sequence ID" value="NZ_CP043567.1"/>
</dbReference>
<dbReference type="OrthoDB" id="7498307at2"/>
<dbReference type="KEGG" id="sacz:AOT14_25090"/>
<dbReference type="AlphaFoldDB" id="A0A0R0E516"/>
<gene>
    <name evidence="1" type="ORF">AOT14_25090</name>
</gene>